<dbReference type="AlphaFoldDB" id="A0A1H4H625"/>
<keyword evidence="2" id="KW-1185">Reference proteome</keyword>
<reference evidence="1 2" key="1">
    <citation type="submission" date="2016-10" db="EMBL/GenBank/DDBJ databases">
        <authorList>
            <person name="de Groot N.N."/>
        </authorList>
    </citation>
    <scope>NUCLEOTIDE SEQUENCE [LARGE SCALE GENOMIC DNA]</scope>
    <source>
        <strain evidence="1 2">DSM 19033</strain>
    </source>
</reference>
<accession>A0A1H4H625</accession>
<evidence type="ECO:0000313" key="2">
    <source>
        <dbReference type="Proteomes" id="UP000198850"/>
    </source>
</evidence>
<evidence type="ECO:0000313" key="1">
    <source>
        <dbReference type="EMBL" id="SEB16538.1"/>
    </source>
</evidence>
<organism evidence="1 2">
    <name type="scientific">Pedobacter hartonius</name>
    <dbReference type="NCBI Taxonomy" id="425514"/>
    <lineage>
        <taxon>Bacteria</taxon>
        <taxon>Pseudomonadati</taxon>
        <taxon>Bacteroidota</taxon>
        <taxon>Sphingobacteriia</taxon>
        <taxon>Sphingobacteriales</taxon>
        <taxon>Sphingobacteriaceae</taxon>
        <taxon>Pedobacter</taxon>
    </lineage>
</organism>
<dbReference type="Proteomes" id="UP000198850">
    <property type="component" value="Unassembled WGS sequence"/>
</dbReference>
<proteinExistence type="predicted"/>
<dbReference type="EMBL" id="FNRA01000013">
    <property type="protein sequence ID" value="SEB16538.1"/>
    <property type="molecule type" value="Genomic_DNA"/>
</dbReference>
<sequence length="54" mass="6026">MKPFSIRKTAKKKQPGIQAAFHYSKLVGYKPKLYASLNPTNLDLKLKLVLPGPS</sequence>
<gene>
    <name evidence="1" type="ORF">SAMN05443550_11360</name>
</gene>
<name>A0A1H4H625_9SPHI</name>
<protein>
    <submittedName>
        <fullName evidence="1">Uncharacterized protein</fullName>
    </submittedName>
</protein>